<evidence type="ECO:0000256" key="7">
    <source>
        <dbReference type="ARBA" id="ARBA00023014"/>
    </source>
</evidence>
<comment type="function">
    <text evidence="12">Acts as a transcriptional regulator. Probably redox-responsive. The apo- but not holo-form probably binds DNA.</text>
</comment>
<evidence type="ECO:0000256" key="12">
    <source>
        <dbReference type="HAMAP-Rule" id="MF_01479"/>
    </source>
</evidence>
<dbReference type="PANTHER" id="PTHR38839">
    <property type="entry name" value="TRANSCRIPTIONAL REGULATOR WHID-RELATED"/>
    <property type="match status" value="1"/>
</dbReference>
<evidence type="ECO:0000313" key="15">
    <source>
        <dbReference type="Proteomes" id="UP000031419"/>
    </source>
</evidence>
<comment type="PTM">
    <text evidence="12">The Fe-S cluster can be nitrosylated by nitric oxide (NO).</text>
</comment>
<feature type="binding site" evidence="12">
    <location>
        <position position="23"/>
    </location>
    <ligand>
        <name>[4Fe-4S] cluster</name>
        <dbReference type="ChEBI" id="CHEBI:49883"/>
    </ligand>
</feature>
<keyword evidence="5 12" id="KW-0479">Metal-binding</keyword>
<dbReference type="AlphaFoldDB" id="A0A073AYZ5"/>
<keyword evidence="9 12" id="KW-0238">DNA-binding</keyword>
<evidence type="ECO:0000256" key="9">
    <source>
        <dbReference type="ARBA" id="ARBA00023125"/>
    </source>
</evidence>
<keyword evidence="10 12" id="KW-1015">Disulfide bond</keyword>
<name>A0A073AYZ5_9PSEU</name>
<proteinExistence type="inferred from homology"/>
<keyword evidence="8 12" id="KW-0805">Transcription regulation</keyword>
<dbReference type="InterPro" id="IPR034768">
    <property type="entry name" value="4FE4S_WBL"/>
</dbReference>
<dbReference type="GO" id="GO:0005737">
    <property type="term" value="C:cytoplasm"/>
    <property type="evidence" value="ECO:0007669"/>
    <property type="project" value="UniProtKB-SubCell"/>
</dbReference>
<dbReference type="STRING" id="28042.GU90_07300"/>
<evidence type="ECO:0000256" key="1">
    <source>
        <dbReference type="ARBA" id="ARBA00004496"/>
    </source>
</evidence>
<dbReference type="Proteomes" id="UP000031419">
    <property type="component" value="Unassembled WGS sequence"/>
</dbReference>
<dbReference type="GO" id="GO:0035731">
    <property type="term" value="F:dinitrosyl-iron complex binding"/>
    <property type="evidence" value="ECO:0007669"/>
    <property type="project" value="UniProtKB-UniRule"/>
</dbReference>
<dbReference type="InterPro" id="IPR003482">
    <property type="entry name" value="Whib"/>
</dbReference>
<evidence type="ECO:0000313" key="14">
    <source>
        <dbReference type="EMBL" id="KEI45003.1"/>
    </source>
</evidence>
<keyword evidence="15" id="KW-1185">Reference proteome</keyword>
<sequence>MTAINRLPKPVAETWQWQMKAACRHMSTQRFFHPENERGNARARREQRAKEICARCPVIEQCREYALQADEPYGIWGGLGERERWEIIAQRRGNRKYTTRRAS</sequence>
<keyword evidence="6 12" id="KW-0408">Iron</keyword>
<reference evidence="14 15" key="1">
    <citation type="submission" date="2014-06" db="EMBL/GenBank/DDBJ databases">
        <title>Saccharopolyspora rectivirgula DSM-43113 Genome sequencing.</title>
        <authorList>
            <person name="Barrera C."/>
            <person name="Millon L."/>
            <person name="Rognon B."/>
            <person name="Zaugg C."/>
            <person name="Monod M."/>
        </authorList>
    </citation>
    <scope>NUCLEOTIDE SEQUENCE [LARGE SCALE GENOMIC DNA]</scope>
    <source>
        <strain evidence="14 15">DSM 43113</strain>
    </source>
</reference>
<comment type="similarity">
    <text evidence="2 12">Belongs to the WhiB family.</text>
</comment>
<dbReference type="EMBL" id="JNVU01000017">
    <property type="protein sequence ID" value="KEI45003.1"/>
    <property type="molecule type" value="Genomic_DNA"/>
</dbReference>
<keyword evidence="3 12" id="KW-0004">4Fe-4S</keyword>
<evidence type="ECO:0000256" key="6">
    <source>
        <dbReference type="ARBA" id="ARBA00023004"/>
    </source>
</evidence>
<keyword evidence="4 12" id="KW-0963">Cytoplasm</keyword>
<dbReference type="GO" id="GO:0045892">
    <property type="term" value="P:negative regulation of DNA-templated transcription"/>
    <property type="evidence" value="ECO:0007669"/>
    <property type="project" value="TreeGrafter"/>
</dbReference>
<organism evidence="14 15">
    <name type="scientific">Saccharopolyspora rectivirgula</name>
    <dbReference type="NCBI Taxonomy" id="28042"/>
    <lineage>
        <taxon>Bacteria</taxon>
        <taxon>Bacillati</taxon>
        <taxon>Actinomycetota</taxon>
        <taxon>Actinomycetes</taxon>
        <taxon>Pseudonocardiales</taxon>
        <taxon>Pseudonocardiaceae</taxon>
        <taxon>Saccharopolyspora</taxon>
    </lineage>
</organism>
<comment type="cofactor">
    <cofactor evidence="12">
        <name>[4Fe-4S] cluster</name>
        <dbReference type="ChEBI" id="CHEBI:49883"/>
    </cofactor>
    <text evidence="12">Binds 1 [4Fe-4S] cluster per subunit. Following nitrosylation of the [4Fe-4S] cluster binds 1 [4Fe-8(NO)] cluster per subunit.</text>
</comment>
<dbReference type="GO" id="GO:0045454">
    <property type="term" value="P:cell redox homeostasis"/>
    <property type="evidence" value="ECO:0007669"/>
    <property type="project" value="TreeGrafter"/>
</dbReference>
<dbReference type="GO" id="GO:0046872">
    <property type="term" value="F:metal ion binding"/>
    <property type="evidence" value="ECO:0007669"/>
    <property type="project" value="UniProtKB-KW"/>
</dbReference>
<evidence type="ECO:0000256" key="10">
    <source>
        <dbReference type="ARBA" id="ARBA00023157"/>
    </source>
</evidence>
<evidence type="ECO:0000256" key="4">
    <source>
        <dbReference type="ARBA" id="ARBA00022490"/>
    </source>
</evidence>
<dbReference type="GO" id="GO:0003677">
    <property type="term" value="F:DNA binding"/>
    <property type="evidence" value="ECO:0007669"/>
    <property type="project" value="UniProtKB-UniRule"/>
</dbReference>
<accession>A0A073AYZ5</accession>
<dbReference type="GO" id="GO:0051539">
    <property type="term" value="F:4 iron, 4 sulfur cluster binding"/>
    <property type="evidence" value="ECO:0007669"/>
    <property type="project" value="UniProtKB-UniRule"/>
</dbReference>
<dbReference type="HAMAP" id="MF_01479">
    <property type="entry name" value="WhiB"/>
    <property type="match status" value="1"/>
</dbReference>
<evidence type="ECO:0000256" key="11">
    <source>
        <dbReference type="ARBA" id="ARBA00023163"/>
    </source>
</evidence>
<evidence type="ECO:0000256" key="2">
    <source>
        <dbReference type="ARBA" id="ARBA00006597"/>
    </source>
</evidence>
<evidence type="ECO:0000256" key="3">
    <source>
        <dbReference type="ARBA" id="ARBA00022485"/>
    </source>
</evidence>
<dbReference type="RefSeq" id="WP_029722548.1">
    <property type="nucleotide sequence ID" value="NZ_JAJUIW010000006.1"/>
</dbReference>
<evidence type="ECO:0000256" key="8">
    <source>
        <dbReference type="ARBA" id="ARBA00023015"/>
    </source>
</evidence>
<dbReference type="PROSITE" id="PS51674">
    <property type="entry name" value="4FE4S_WBL"/>
    <property type="match status" value="1"/>
</dbReference>
<comment type="PTM">
    <text evidence="12">Upon Fe-S cluster removal intramolecular disulfide bonds are formed.</text>
</comment>
<keyword evidence="7 12" id="KW-0411">Iron-sulfur</keyword>
<feature type="binding site" evidence="12">
    <location>
        <position position="62"/>
    </location>
    <ligand>
        <name>[4Fe-4S] cluster</name>
        <dbReference type="ChEBI" id="CHEBI:49883"/>
    </ligand>
</feature>
<dbReference type="OrthoDB" id="4954884at2"/>
<evidence type="ECO:0000256" key="5">
    <source>
        <dbReference type="ARBA" id="ARBA00022723"/>
    </source>
</evidence>
<feature type="binding site" evidence="12">
    <location>
        <position position="53"/>
    </location>
    <ligand>
        <name>[4Fe-4S] cluster</name>
        <dbReference type="ChEBI" id="CHEBI:49883"/>
    </ligand>
</feature>
<dbReference type="GO" id="GO:0047134">
    <property type="term" value="F:protein-disulfide reductase [NAD(P)H] activity"/>
    <property type="evidence" value="ECO:0007669"/>
    <property type="project" value="TreeGrafter"/>
</dbReference>
<comment type="subcellular location">
    <subcellularLocation>
        <location evidence="1 12">Cytoplasm</location>
    </subcellularLocation>
</comment>
<dbReference type="PANTHER" id="PTHR38839:SF5">
    <property type="entry name" value="TRANSCRIPTIONAL REGULATOR WHID"/>
    <property type="match status" value="1"/>
</dbReference>
<comment type="caution">
    <text evidence="14">The sequence shown here is derived from an EMBL/GenBank/DDBJ whole genome shotgun (WGS) entry which is preliminary data.</text>
</comment>
<keyword evidence="11 12" id="KW-0804">Transcription</keyword>
<dbReference type="Pfam" id="PF02467">
    <property type="entry name" value="Whib"/>
    <property type="match status" value="1"/>
</dbReference>
<evidence type="ECO:0000259" key="13">
    <source>
        <dbReference type="PROSITE" id="PS51674"/>
    </source>
</evidence>
<feature type="binding site" evidence="12">
    <location>
        <position position="56"/>
    </location>
    <ligand>
        <name>[4Fe-4S] cluster</name>
        <dbReference type="ChEBI" id="CHEBI:49883"/>
    </ligand>
</feature>
<feature type="domain" description="4Fe-4S Wbl-type" evidence="13">
    <location>
        <begin position="22"/>
        <end position="86"/>
    </location>
</feature>
<dbReference type="eggNOG" id="ENOG5032S23">
    <property type="taxonomic scope" value="Bacteria"/>
</dbReference>
<gene>
    <name evidence="12" type="primary">whiB</name>
    <name evidence="14" type="ORF">GU90_07300</name>
</gene>
<protein>
    <recommendedName>
        <fullName evidence="12">Transcriptional regulator WhiB</fullName>
    </recommendedName>
</protein>